<evidence type="ECO:0000256" key="1">
    <source>
        <dbReference type="ARBA" id="ARBA00023015"/>
    </source>
</evidence>
<evidence type="ECO:0000256" key="4">
    <source>
        <dbReference type="PROSITE-ProRule" id="PRU00335"/>
    </source>
</evidence>
<dbReference type="PANTHER" id="PTHR30055">
    <property type="entry name" value="HTH-TYPE TRANSCRIPTIONAL REGULATOR RUTR"/>
    <property type="match status" value="1"/>
</dbReference>
<dbReference type="InterPro" id="IPR009057">
    <property type="entry name" value="Homeodomain-like_sf"/>
</dbReference>
<proteinExistence type="predicted"/>
<gene>
    <name evidence="7" type="ORF">D9V34_10585</name>
</gene>
<dbReference type="Proteomes" id="UP000269438">
    <property type="component" value="Unassembled WGS sequence"/>
</dbReference>
<sequence>MTSDRLPQSDSTATAGEITGMRRAPRQERSEKRVTLILDTFAQLIDEVGYSAISLSLLARRVGMSGPGIYRYFDGLPAVARALATRNQERVFEAIVARISHRPEADWDEAVTDVIAGYADFFRTEPGFRWLRLGNIIDEHQDDAAETNRMIAARRVGELFANHFNVVPRPDFGRHIEVVVEVTDSLVARAFELSPEGDEFFLTESARMVVTYVGDYLERTRPAGSPGTPPKTPKG</sequence>
<evidence type="ECO:0000313" key="8">
    <source>
        <dbReference type="Proteomes" id="UP000269438"/>
    </source>
</evidence>
<evidence type="ECO:0000259" key="6">
    <source>
        <dbReference type="PROSITE" id="PS50977"/>
    </source>
</evidence>
<feature type="DNA-binding region" description="H-T-H motif" evidence="4">
    <location>
        <begin position="54"/>
        <end position="73"/>
    </location>
</feature>
<feature type="compositionally biased region" description="Polar residues" evidence="5">
    <location>
        <begin position="1"/>
        <end position="14"/>
    </location>
</feature>
<reference evidence="7 8" key="1">
    <citation type="submission" date="2018-10" db="EMBL/GenBank/DDBJ databases">
        <authorList>
            <person name="Li J."/>
        </authorList>
    </citation>
    <scope>NUCLEOTIDE SEQUENCE [LARGE SCALE GENOMIC DNA]</scope>
    <source>
        <strain evidence="7 8">JCM 11654</strain>
    </source>
</reference>
<accession>A0A3L7AS33</accession>
<keyword evidence="3" id="KW-0804">Transcription</keyword>
<keyword evidence="8" id="KW-1185">Reference proteome</keyword>
<dbReference type="InterPro" id="IPR001647">
    <property type="entry name" value="HTH_TetR"/>
</dbReference>
<dbReference type="Pfam" id="PF17928">
    <property type="entry name" value="TetR_C_22"/>
    <property type="match status" value="1"/>
</dbReference>
<evidence type="ECO:0000256" key="3">
    <source>
        <dbReference type="ARBA" id="ARBA00023163"/>
    </source>
</evidence>
<dbReference type="OrthoDB" id="9816320at2"/>
<dbReference type="SUPFAM" id="SSF46689">
    <property type="entry name" value="Homeodomain-like"/>
    <property type="match status" value="1"/>
</dbReference>
<dbReference type="Pfam" id="PF00440">
    <property type="entry name" value="TetR_N"/>
    <property type="match status" value="1"/>
</dbReference>
<comment type="caution">
    <text evidence="7">The sequence shown here is derived from an EMBL/GenBank/DDBJ whole genome shotgun (WGS) entry which is preliminary data.</text>
</comment>
<protein>
    <submittedName>
        <fullName evidence="7">TetR/AcrR family transcriptional regulator</fullName>
    </submittedName>
</protein>
<dbReference type="PANTHER" id="PTHR30055:SF151">
    <property type="entry name" value="TRANSCRIPTIONAL REGULATORY PROTEIN"/>
    <property type="match status" value="1"/>
</dbReference>
<keyword evidence="2 4" id="KW-0238">DNA-binding</keyword>
<dbReference type="InterPro" id="IPR050109">
    <property type="entry name" value="HTH-type_TetR-like_transc_reg"/>
</dbReference>
<dbReference type="RefSeq" id="WP_121688776.1">
    <property type="nucleotide sequence ID" value="NZ_RCUY01000009.1"/>
</dbReference>
<evidence type="ECO:0000313" key="7">
    <source>
        <dbReference type="EMBL" id="RLP82238.1"/>
    </source>
</evidence>
<dbReference type="Gene3D" id="1.10.357.10">
    <property type="entry name" value="Tetracycline Repressor, domain 2"/>
    <property type="match status" value="1"/>
</dbReference>
<dbReference type="PROSITE" id="PS50977">
    <property type="entry name" value="HTH_TETR_2"/>
    <property type="match status" value="1"/>
</dbReference>
<evidence type="ECO:0000256" key="5">
    <source>
        <dbReference type="SAM" id="MobiDB-lite"/>
    </source>
</evidence>
<dbReference type="GO" id="GO:0003700">
    <property type="term" value="F:DNA-binding transcription factor activity"/>
    <property type="evidence" value="ECO:0007669"/>
    <property type="project" value="TreeGrafter"/>
</dbReference>
<keyword evidence="1" id="KW-0805">Transcription regulation</keyword>
<dbReference type="AlphaFoldDB" id="A0A3L7AS33"/>
<evidence type="ECO:0000256" key="2">
    <source>
        <dbReference type="ARBA" id="ARBA00023125"/>
    </source>
</evidence>
<dbReference type="EMBL" id="RCUY01000009">
    <property type="protein sequence ID" value="RLP82238.1"/>
    <property type="molecule type" value="Genomic_DNA"/>
</dbReference>
<name>A0A3L7AS33_9MICO</name>
<dbReference type="GO" id="GO:0000976">
    <property type="term" value="F:transcription cis-regulatory region binding"/>
    <property type="evidence" value="ECO:0007669"/>
    <property type="project" value="TreeGrafter"/>
</dbReference>
<dbReference type="InterPro" id="IPR041674">
    <property type="entry name" value="TetR_C_22"/>
</dbReference>
<organism evidence="7 8">
    <name type="scientific">Mycetocola lacteus</name>
    <dbReference type="NCBI Taxonomy" id="76637"/>
    <lineage>
        <taxon>Bacteria</taxon>
        <taxon>Bacillati</taxon>
        <taxon>Actinomycetota</taxon>
        <taxon>Actinomycetes</taxon>
        <taxon>Micrococcales</taxon>
        <taxon>Microbacteriaceae</taxon>
        <taxon>Mycetocola</taxon>
    </lineage>
</organism>
<feature type="domain" description="HTH tetR-type" evidence="6">
    <location>
        <begin position="31"/>
        <end position="91"/>
    </location>
</feature>
<feature type="region of interest" description="Disordered" evidence="5">
    <location>
        <begin position="1"/>
        <end position="27"/>
    </location>
</feature>